<dbReference type="Pfam" id="PF07893">
    <property type="entry name" value="DUF1668"/>
    <property type="match status" value="1"/>
</dbReference>
<evidence type="ECO:0000256" key="1">
    <source>
        <dbReference type="SAM" id="MobiDB-lite"/>
    </source>
</evidence>
<evidence type="ECO:0000313" key="3">
    <source>
        <dbReference type="Proteomes" id="UP001497457"/>
    </source>
</evidence>
<dbReference type="AlphaFoldDB" id="A0ABC9GAY8"/>
<feature type="region of interest" description="Disordered" evidence="1">
    <location>
        <begin position="41"/>
        <end position="68"/>
    </location>
</feature>
<dbReference type="PANTHER" id="PTHR33085">
    <property type="entry name" value="OS12G0113100 PROTEIN-RELATED"/>
    <property type="match status" value="1"/>
</dbReference>
<name>A0ABC9GAY8_9POAL</name>
<sequence>MIRRFVNLVEQNFPARSYSLHRLDVAKHLFYPSTADAEAANAKEEEIKKKNNGSGSGGKPKPPLPSSEGRILYAAKEGGHCLLHDADEGVICSLPSLDFPMGDIGRPHITFSVPGAGGPGKEHESLYVMRSDDDDGRSTGFVVLDFNEPRRKWQRLPPPPCADEPGGSSGTIKSFTVLDGGRTICVYDRDTTYATYCFDTASREWRHAGDWSLPFDGRAEHVPELNTWLGFCPEQPRHLCAADLSAIGGISQAPPLQQVWEDFNPPPKKEWSKVLNPRYPDYVLGRTKWWTAEAAELVNLGSGRFCTAKFFQIQGEQSIGFHVNDTLDEEFFLVLTGVEVVRGGGGEEEGGLRMVRHKSKRYSFTNDCSIDWVL</sequence>
<reference evidence="3" key="1">
    <citation type="submission" date="2024-06" db="EMBL/GenBank/DDBJ databases">
        <authorList>
            <person name="Ryan C."/>
        </authorList>
    </citation>
    <scope>NUCLEOTIDE SEQUENCE [LARGE SCALE GENOMIC DNA]</scope>
</reference>
<dbReference type="Proteomes" id="UP001497457">
    <property type="component" value="Chromosome 8b"/>
</dbReference>
<evidence type="ECO:0000313" key="2">
    <source>
        <dbReference type="EMBL" id="CAL5091207.1"/>
    </source>
</evidence>
<reference evidence="2 3" key="2">
    <citation type="submission" date="2024-10" db="EMBL/GenBank/DDBJ databases">
        <authorList>
            <person name="Ryan C."/>
        </authorList>
    </citation>
    <scope>NUCLEOTIDE SEQUENCE [LARGE SCALE GENOMIC DNA]</scope>
</reference>
<dbReference type="InterPro" id="IPR012871">
    <property type="entry name" value="DUF1668_ORYSA"/>
</dbReference>
<keyword evidence="3" id="KW-1185">Reference proteome</keyword>
<dbReference type="PANTHER" id="PTHR33085:SF102">
    <property type="entry name" value="DUF1618 DOMAIN-CONTAINING PROTEIN"/>
    <property type="match status" value="1"/>
</dbReference>
<organism evidence="2 3">
    <name type="scientific">Urochloa decumbens</name>
    <dbReference type="NCBI Taxonomy" id="240449"/>
    <lineage>
        <taxon>Eukaryota</taxon>
        <taxon>Viridiplantae</taxon>
        <taxon>Streptophyta</taxon>
        <taxon>Embryophyta</taxon>
        <taxon>Tracheophyta</taxon>
        <taxon>Spermatophyta</taxon>
        <taxon>Magnoliopsida</taxon>
        <taxon>Liliopsida</taxon>
        <taxon>Poales</taxon>
        <taxon>Poaceae</taxon>
        <taxon>PACMAD clade</taxon>
        <taxon>Panicoideae</taxon>
        <taxon>Panicodae</taxon>
        <taxon>Paniceae</taxon>
        <taxon>Melinidinae</taxon>
        <taxon>Urochloa</taxon>
    </lineage>
</organism>
<gene>
    <name evidence="2" type="ORF">URODEC1_LOCUS114251</name>
</gene>
<proteinExistence type="predicted"/>
<accession>A0ABC9GAY8</accession>
<dbReference type="EMBL" id="OZ075118">
    <property type="protein sequence ID" value="CAL5091207.1"/>
    <property type="molecule type" value="Genomic_DNA"/>
</dbReference>
<protein>
    <submittedName>
        <fullName evidence="2">Uncharacterized protein</fullName>
    </submittedName>
</protein>